<sequence length="172" mass="19281">MQISALNPLNCLNLCALRAGKRKRGPKQRKELQTTGVVVRPIPSKDFSYRGQVDLVDMQLLSFNGFMDHGIPRSSVKANALWNGKPPSGHFSLVGCSSNIAKCQRHRIYRACHLKTGRLLALLKMVHGKPRHPQSQESVKLANRGNKNMLVPWLGDNDTQDWMAGIKLVQFK</sequence>
<reference evidence="1 2" key="1">
    <citation type="journal article" date="2021" name="Elife">
        <title>Chloroplast acquisition without the gene transfer in kleptoplastic sea slugs, Plakobranchus ocellatus.</title>
        <authorList>
            <person name="Maeda T."/>
            <person name="Takahashi S."/>
            <person name="Yoshida T."/>
            <person name="Shimamura S."/>
            <person name="Takaki Y."/>
            <person name="Nagai Y."/>
            <person name="Toyoda A."/>
            <person name="Suzuki Y."/>
            <person name="Arimoto A."/>
            <person name="Ishii H."/>
            <person name="Satoh N."/>
            <person name="Nishiyama T."/>
            <person name="Hasebe M."/>
            <person name="Maruyama T."/>
            <person name="Minagawa J."/>
            <person name="Obokata J."/>
            <person name="Shigenobu S."/>
        </authorList>
    </citation>
    <scope>NUCLEOTIDE SEQUENCE [LARGE SCALE GENOMIC DNA]</scope>
</reference>
<gene>
    <name evidence="1" type="ORF">PoB_004614100</name>
</gene>
<protein>
    <submittedName>
        <fullName evidence="1">KRAB-A domain-containing protein 2-like protein</fullName>
    </submittedName>
</protein>
<evidence type="ECO:0000313" key="1">
    <source>
        <dbReference type="EMBL" id="GFO19636.1"/>
    </source>
</evidence>
<accession>A0AAV4BKX2</accession>
<dbReference type="AlphaFoldDB" id="A0AAV4BKX2"/>
<organism evidence="1 2">
    <name type="scientific">Plakobranchus ocellatus</name>
    <dbReference type="NCBI Taxonomy" id="259542"/>
    <lineage>
        <taxon>Eukaryota</taxon>
        <taxon>Metazoa</taxon>
        <taxon>Spiralia</taxon>
        <taxon>Lophotrochozoa</taxon>
        <taxon>Mollusca</taxon>
        <taxon>Gastropoda</taxon>
        <taxon>Heterobranchia</taxon>
        <taxon>Euthyneura</taxon>
        <taxon>Panpulmonata</taxon>
        <taxon>Sacoglossa</taxon>
        <taxon>Placobranchoidea</taxon>
        <taxon>Plakobranchidae</taxon>
        <taxon>Plakobranchus</taxon>
    </lineage>
</organism>
<evidence type="ECO:0000313" key="2">
    <source>
        <dbReference type="Proteomes" id="UP000735302"/>
    </source>
</evidence>
<name>A0AAV4BKX2_9GAST</name>
<comment type="caution">
    <text evidence="1">The sequence shown here is derived from an EMBL/GenBank/DDBJ whole genome shotgun (WGS) entry which is preliminary data.</text>
</comment>
<dbReference type="Proteomes" id="UP000735302">
    <property type="component" value="Unassembled WGS sequence"/>
</dbReference>
<keyword evidence="2" id="KW-1185">Reference proteome</keyword>
<proteinExistence type="predicted"/>
<dbReference type="EMBL" id="BLXT01005070">
    <property type="protein sequence ID" value="GFO19636.1"/>
    <property type="molecule type" value="Genomic_DNA"/>
</dbReference>